<dbReference type="PROSITE" id="PS50932">
    <property type="entry name" value="HTH_LACI_2"/>
    <property type="match status" value="1"/>
</dbReference>
<comment type="caution">
    <text evidence="5">The sequence shown here is derived from an EMBL/GenBank/DDBJ whole genome shotgun (WGS) entry which is preliminary data.</text>
</comment>
<dbReference type="CDD" id="cd01392">
    <property type="entry name" value="HTH_LacI"/>
    <property type="match status" value="1"/>
</dbReference>
<dbReference type="AlphaFoldDB" id="W7R1K8"/>
<dbReference type="STRING" id="1328313.DS2_03390"/>
<dbReference type="PATRIC" id="fig|1328313.3.peg.703"/>
<dbReference type="GO" id="GO:0003700">
    <property type="term" value="F:DNA-binding transcription factor activity"/>
    <property type="evidence" value="ECO:0007669"/>
    <property type="project" value="TreeGrafter"/>
</dbReference>
<gene>
    <name evidence="5" type="ORF">DS2_03390</name>
</gene>
<evidence type="ECO:0000313" key="6">
    <source>
        <dbReference type="Proteomes" id="UP000019276"/>
    </source>
</evidence>
<dbReference type="eggNOG" id="COG1609">
    <property type="taxonomic scope" value="Bacteria"/>
</dbReference>
<keyword evidence="1" id="KW-0805">Transcription regulation</keyword>
<dbReference type="GO" id="GO:0000976">
    <property type="term" value="F:transcription cis-regulatory region binding"/>
    <property type="evidence" value="ECO:0007669"/>
    <property type="project" value="TreeGrafter"/>
</dbReference>
<proteinExistence type="predicted"/>
<dbReference type="InterPro" id="IPR046335">
    <property type="entry name" value="LacI/GalR-like_sensor"/>
</dbReference>
<dbReference type="PANTHER" id="PTHR30146">
    <property type="entry name" value="LACI-RELATED TRANSCRIPTIONAL REPRESSOR"/>
    <property type="match status" value="1"/>
</dbReference>
<dbReference type="Proteomes" id="UP000019276">
    <property type="component" value="Unassembled WGS sequence"/>
</dbReference>
<name>W7R1K8_9ALTE</name>
<dbReference type="CDD" id="cd06270">
    <property type="entry name" value="PBP1_GalS-like"/>
    <property type="match status" value="1"/>
</dbReference>
<dbReference type="SUPFAM" id="SSF53822">
    <property type="entry name" value="Periplasmic binding protein-like I"/>
    <property type="match status" value="1"/>
</dbReference>
<dbReference type="PANTHER" id="PTHR30146:SF109">
    <property type="entry name" value="HTH-TYPE TRANSCRIPTIONAL REGULATOR GALS"/>
    <property type="match status" value="1"/>
</dbReference>
<keyword evidence="6" id="KW-1185">Reference proteome</keyword>
<protein>
    <submittedName>
        <fullName evidence="5">Periplasmic binding protein/LacI transcriptional regulator</fullName>
    </submittedName>
</protein>
<evidence type="ECO:0000259" key="4">
    <source>
        <dbReference type="PROSITE" id="PS50932"/>
    </source>
</evidence>
<dbReference type="PRINTS" id="PR00036">
    <property type="entry name" value="HTHLACI"/>
</dbReference>
<evidence type="ECO:0000313" key="5">
    <source>
        <dbReference type="EMBL" id="EWH11520.1"/>
    </source>
</evidence>
<dbReference type="InterPro" id="IPR000843">
    <property type="entry name" value="HTH_LacI"/>
</dbReference>
<dbReference type="Gene3D" id="3.40.50.2300">
    <property type="match status" value="2"/>
</dbReference>
<dbReference type="Pfam" id="PF00356">
    <property type="entry name" value="LacI"/>
    <property type="match status" value="1"/>
</dbReference>
<dbReference type="OrthoDB" id="9798934at2"/>
<evidence type="ECO:0000256" key="2">
    <source>
        <dbReference type="ARBA" id="ARBA00023125"/>
    </source>
</evidence>
<dbReference type="SUPFAM" id="SSF47413">
    <property type="entry name" value="lambda repressor-like DNA-binding domains"/>
    <property type="match status" value="1"/>
</dbReference>
<dbReference type="SMART" id="SM00354">
    <property type="entry name" value="HTH_LACI"/>
    <property type="match status" value="1"/>
</dbReference>
<organism evidence="5 6">
    <name type="scientific">Catenovulum agarivorans DS-2</name>
    <dbReference type="NCBI Taxonomy" id="1328313"/>
    <lineage>
        <taxon>Bacteria</taxon>
        <taxon>Pseudomonadati</taxon>
        <taxon>Pseudomonadota</taxon>
        <taxon>Gammaproteobacteria</taxon>
        <taxon>Alteromonadales</taxon>
        <taxon>Alteromonadaceae</taxon>
        <taxon>Catenovulum</taxon>
    </lineage>
</organism>
<accession>W7R1K8</accession>
<dbReference type="Gene3D" id="1.10.260.40">
    <property type="entry name" value="lambda repressor-like DNA-binding domains"/>
    <property type="match status" value="1"/>
</dbReference>
<dbReference type="RefSeq" id="WP_035013236.1">
    <property type="nucleotide sequence ID" value="NZ_ARZY01000004.1"/>
</dbReference>
<keyword evidence="2" id="KW-0238">DNA-binding</keyword>
<dbReference type="InterPro" id="IPR010982">
    <property type="entry name" value="Lambda_DNA-bd_dom_sf"/>
</dbReference>
<dbReference type="EMBL" id="ARZY01000004">
    <property type="protein sequence ID" value="EWH11520.1"/>
    <property type="molecule type" value="Genomic_DNA"/>
</dbReference>
<dbReference type="Pfam" id="PF13377">
    <property type="entry name" value="Peripla_BP_3"/>
    <property type="match status" value="1"/>
</dbReference>
<sequence length="334" mass="36847">MPTIKEVSEHAGVSQATVSRVMNGTAKVVEETRQKVLASMKELGYRPNAHAQSLASNRSNSVGLLISEFDGPFYGALMAGAEEVLRDAKKRILISASHGDKKLEEEAIEFLLSCRCDALILHAETLPDEYLIEQANQGTHVILINRNIEQMEQQCLYIDNEQGAFLATDYLIKQGHSNIAYIAGPQWKHDARERFWGYQQALGKNNIGLKLNLVVEGNFREDGGVAAVKKLLASGEPFTAIVCGNDQTAYGAISAIEEAGLSVPEDISVVGFDDLPYSNLIKPRLTTVHFPIRQMAAEAARRILTDVYNEKGLEIQPSRVEAHLVERDSVKQIM</sequence>
<reference evidence="5 6" key="1">
    <citation type="journal article" date="2014" name="Genome Announc.">
        <title>Draft Genome Sequence of the Agar-Degrading Bacterium Catenovulum sp. Strain DS-2, Isolated from Intestines of Haliotis diversicolor.</title>
        <authorList>
            <person name="Shan D."/>
            <person name="Li X."/>
            <person name="Gu Z."/>
            <person name="Wei G."/>
            <person name="Gao Z."/>
            <person name="Shao Z."/>
        </authorList>
    </citation>
    <scope>NUCLEOTIDE SEQUENCE [LARGE SCALE GENOMIC DNA]</scope>
    <source>
        <strain evidence="5 6">DS-2</strain>
    </source>
</reference>
<feature type="domain" description="HTH lacI-type" evidence="4">
    <location>
        <begin position="2"/>
        <end position="56"/>
    </location>
</feature>
<keyword evidence="3" id="KW-0804">Transcription</keyword>
<dbReference type="InterPro" id="IPR028082">
    <property type="entry name" value="Peripla_BP_I"/>
</dbReference>
<evidence type="ECO:0000256" key="1">
    <source>
        <dbReference type="ARBA" id="ARBA00023015"/>
    </source>
</evidence>
<evidence type="ECO:0000256" key="3">
    <source>
        <dbReference type="ARBA" id="ARBA00023163"/>
    </source>
</evidence>